<dbReference type="GO" id="GO:0043190">
    <property type="term" value="C:ATP-binding cassette (ABC) transporter complex"/>
    <property type="evidence" value="ECO:0007669"/>
    <property type="project" value="InterPro"/>
</dbReference>
<dbReference type="OrthoDB" id="9781705at2"/>
<accession>A0A255EN38</accession>
<comment type="caution">
    <text evidence="2">The sequence shown here is derived from an EMBL/GenBank/DDBJ whole genome shotgun (WGS) entry which is preliminary data.</text>
</comment>
<dbReference type="Pfam" id="PF04069">
    <property type="entry name" value="OpuAC"/>
    <property type="match status" value="1"/>
</dbReference>
<reference evidence="2 3" key="1">
    <citation type="submission" date="2017-07" db="EMBL/GenBank/DDBJ databases">
        <title>Draft whole genome sequences of clinical Proprionibacteriaceae strains.</title>
        <authorList>
            <person name="Bernier A.-M."/>
            <person name="Bernard K."/>
            <person name="Domingo M.-C."/>
        </authorList>
    </citation>
    <scope>NUCLEOTIDE SEQUENCE [LARGE SCALE GENOMIC DNA]</scope>
    <source>
        <strain evidence="2 3">NML 150081</strain>
    </source>
</reference>
<organism evidence="2 3">
    <name type="scientific">Parenemella sanctibonifatiensis</name>
    <dbReference type="NCBI Taxonomy" id="2016505"/>
    <lineage>
        <taxon>Bacteria</taxon>
        <taxon>Bacillati</taxon>
        <taxon>Actinomycetota</taxon>
        <taxon>Actinomycetes</taxon>
        <taxon>Propionibacteriales</taxon>
        <taxon>Propionibacteriaceae</taxon>
        <taxon>Parenemella</taxon>
    </lineage>
</organism>
<evidence type="ECO:0000313" key="2">
    <source>
        <dbReference type="EMBL" id="OYN92630.1"/>
    </source>
</evidence>
<dbReference type="GO" id="GO:0022857">
    <property type="term" value="F:transmembrane transporter activity"/>
    <property type="evidence" value="ECO:0007669"/>
    <property type="project" value="InterPro"/>
</dbReference>
<dbReference type="RefSeq" id="WP_094452681.1">
    <property type="nucleotide sequence ID" value="NZ_NMVJ01000001.1"/>
</dbReference>
<name>A0A255EN38_9ACTN</name>
<gene>
    <name evidence="2" type="ORF">CGZ91_03920</name>
</gene>
<keyword evidence="3" id="KW-1185">Reference proteome</keyword>
<dbReference type="Proteomes" id="UP000216300">
    <property type="component" value="Unassembled WGS sequence"/>
</dbReference>
<dbReference type="CDD" id="cd13606">
    <property type="entry name" value="PBP2_ProX_like"/>
    <property type="match status" value="1"/>
</dbReference>
<evidence type="ECO:0000259" key="1">
    <source>
        <dbReference type="Pfam" id="PF04069"/>
    </source>
</evidence>
<protein>
    <submittedName>
        <fullName evidence="2">Glycine/betaine ABC transporter</fullName>
    </submittedName>
</protein>
<dbReference type="SUPFAM" id="SSF53850">
    <property type="entry name" value="Periplasmic binding protein-like II"/>
    <property type="match status" value="1"/>
</dbReference>
<dbReference type="AlphaFoldDB" id="A0A255EN38"/>
<dbReference type="InterPro" id="IPR007210">
    <property type="entry name" value="ABC_Gly_betaine_transp_sub-bd"/>
</dbReference>
<proteinExistence type="predicted"/>
<feature type="domain" description="ABC-type glycine betaine transport system substrate-binding" evidence="1">
    <location>
        <begin position="46"/>
        <end position="304"/>
    </location>
</feature>
<dbReference type="Gene3D" id="3.40.190.120">
    <property type="entry name" value="Osmoprotection protein (prox), domain 2"/>
    <property type="match status" value="1"/>
</dbReference>
<dbReference type="EMBL" id="NMVJ01000001">
    <property type="protein sequence ID" value="OYN92630.1"/>
    <property type="molecule type" value="Genomic_DNA"/>
</dbReference>
<sequence length="309" mass="32383">MYPTSLSRRHLLAGVGGLALVAAGCSNNDPLTGGDGGGSGGGEGGPLVIGSQQYYSNEIIAELYAQILEAAGREVDRQYQIGQREVYLPELEAGRIDLLPEYGGNLLQYFDDQTSATTSDEIQAALAEVAPAGLRVLPYAAATDQDAYVCTQAFSEEHGLTSLADLAGAGVDLIVAANSEFGTRPYGPDGLQSVYGASATLLPVEDSGGPLTVKALLDGDANLADIYTASPVIDTENLVVLEDPESLILPQNVTPLVSERIDDEAAAAIQQVTDLLTLEALREMNARSVNDQANSEVIAKDWLETNGLL</sequence>
<dbReference type="Gene3D" id="3.40.190.10">
    <property type="entry name" value="Periplasmic binding protein-like II"/>
    <property type="match status" value="1"/>
</dbReference>
<evidence type="ECO:0000313" key="3">
    <source>
        <dbReference type="Proteomes" id="UP000216300"/>
    </source>
</evidence>